<dbReference type="Gene3D" id="1.10.260.30">
    <property type="entry name" value="Signal recognition particle, SRP54 subunit, M-domain"/>
    <property type="match status" value="1"/>
</dbReference>
<keyword evidence="4" id="KW-1185">Reference proteome</keyword>
<dbReference type="OrthoDB" id="432970at2759"/>
<accession>R7Q4P9</accession>
<evidence type="ECO:0000313" key="3">
    <source>
        <dbReference type="EMBL" id="CDF33492.1"/>
    </source>
</evidence>
<dbReference type="EMBL" id="HG001647">
    <property type="protein sequence ID" value="CDF33492.1"/>
    <property type="molecule type" value="Genomic_DNA"/>
</dbReference>
<dbReference type="InterPro" id="IPR036891">
    <property type="entry name" value="Signal_recog_part_SRP54_M_sf"/>
</dbReference>
<organism evidence="3 4">
    <name type="scientific">Chondrus crispus</name>
    <name type="common">Carrageen Irish moss</name>
    <name type="synonym">Polymorpha crispa</name>
    <dbReference type="NCBI Taxonomy" id="2769"/>
    <lineage>
        <taxon>Eukaryota</taxon>
        <taxon>Rhodophyta</taxon>
        <taxon>Florideophyceae</taxon>
        <taxon>Rhodymeniophycidae</taxon>
        <taxon>Gigartinales</taxon>
        <taxon>Gigartinaceae</taxon>
        <taxon>Chondrus</taxon>
    </lineage>
</organism>
<name>R7Q4P9_CHOCR</name>
<protein>
    <recommendedName>
        <fullName evidence="2">Signal recognition particle SRP54 subunit M-domain domain-containing protein</fullName>
    </recommendedName>
</protein>
<dbReference type="Pfam" id="PF02978">
    <property type="entry name" value="SRP_SPB"/>
    <property type="match status" value="1"/>
</dbReference>
<proteinExistence type="predicted"/>
<evidence type="ECO:0000259" key="2">
    <source>
        <dbReference type="Pfam" id="PF02978"/>
    </source>
</evidence>
<feature type="region of interest" description="Disordered" evidence="1">
    <location>
        <begin position="92"/>
        <end position="112"/>
    </location>
</feature>
<dbReference type="RefSeq" id="XP_005713295.1">
    <property type="nucleotide sequence ID" value="XM_005713238.1"/>
</dbReference>
<feature type="region of interest" description="Disordered" evidence="1">
    <location>
        <begin position="446"/>
        <end position="481"/>
    </location>
</feature>
<dbReference type="InterPro" id="IPR004125">
    <property type="entry name" value="Signal_recog_particle_SRP54_M"/>
</dbReference>
<dbReference type="GeneID" id="17321002"/>
<dbReference type="GO" id="GO:0008312">
    <property type="term" value="F:7S RNA binding"/>
    <property type="evidence" value="ECO:0007669"/>
    <property type="project" value="InterPro"/>
</dbReference>
<evidence type="ECO:0000313" key="4">
    <source>
        <dbReference type="Proteomes" id="UP000012073"/>
    </source>
</evidence>
<dbReference type="Proteomes" id="UP000012073">
    <property type="component" value="Unassembled WGS sequence"/>
</dbReference>
<sequence length="481" mass="53940">MQLGAQVLRRVFRHHYLVEALAAEKGARHERHRFWMMERNLCCIASCLSARETLDDGKRFYKVSSCYVHALREVTSGVRICGRQIANWDSSTRKAEQGKRTQRKMSGDQNSGKFTRELFRGCKLFGRRSIKHGAKDRRRDAGGGVLLGLARRMVNLVREGMGMHEGRRTIELVQDDRGSRYNRCISLDQRNWPAAETIAKEEALVSSPELSKPYLGPLGNSAMQACRRAFALQHSRNIAALAAQGERSWNITSKAFNHLSPSATPVHQHSSMKACAPYRNIRSSVPSLGVMDNMRSAYDKALQGSESKRESKVFEAQMKLLTADKRIDANSFLDLVQEMKMASGLGGVKEHLPWVRNNPATGEFKKQEEMLRAFTPAERANVFGIGISGLKRVARQANTDLHQVEGLVGQVKSMISIQKWMKKRKDSGEKLPESSREMQDMLLRPGSGISRKAGKGQKLNPGIKGGTTSRRKMSRTAQNED</sequence>
<dbReference type="GO" id="GO:0048500">
    <property type="term" value="C:signal recognition particle"/>
    <property type="evidence" value="ECO:0007669"/>
    <property type="project" value="InterPro"/>
</dbReference>
<evidence type="ECO:0000256" key="1">
    <source>
        <dbReference type="SAM" id="MobiDB-lite"/>
    </source>
</evidence>
<feature type="domain" description="Signal recognition particle SRP54 subunit M-domain" evidence="2">
    <location>
        <begin position="328"/>
        <end position="414"/>
    </location>
</feature>
<dbReference type="Gramene" id="CDF33492">
    <property type="protein sequence ID" value="CDF33492"/>
    <property type="gene ID" value="CHC_T00002277001"/>
</dbReference>
<dbReference type="AlphaFoldDB" id="R7Q4P9"/>
<dbReference type="GO" id="GO:0006614">
    <property type="term" value="P:SRP-dependent cotranslational protein targeting to membrane"/>
    <property type="evidence" value="ECO:0007669"/>
    <property type="project" value="InterPro"/>
</dbReference>
<reference evidence="4" key="1">
    <citation type="journal article" date="2013" name="Proc. Natl. Acad. Sci. U.S.A.">
        <title>Genome structure and metabolic features in the red seaweed Chondrus crispus shed light on evolution of the Archaeplastida.</title>
        <authorList>
            <person name="Collen J."/>
            <person name="Porcel B."/>
            <person name="Carre W."/>
            <person name="Ball S.G."/>
            <person name="Chaparro C."/>
            <person name="Tonon T."/>
            <person name="Barbeyron T."/>
            <person name="Michel G."/>
            <person name="Noel B."/>
            <person name="Valentin K."/>
            <person name="Elias M."/>
            <person name="Artiguenave F."/>
            <person name="Arun A."/>
            <person name="Aury J.M."/>
            <person name="Barbosa-Neto J.F."/>
            <person name="Bothwell J.H."/>
            <person name="Bouget F.Y."/>
            <person name="Brillet L."/>
            <person name="Cabello-Hurtado F."/>
            <person name="Capella-Gutierrez S."/>
            <person name="Charrier B."/>
            <person name="Cladiere L."/>
            <person name="Cock J.M."/>
            <person name="Coelho S.M."/>
            <person name="Colleoni C."/>
            <person name="Czjzek M."/>
            <person name="Da Silva C."/>
            <person name="Delage L."/>
            <person name="Denoeud F."/>
            <person name="Deschamps P."/>
            <person name="Dittami S.M."/>
            <person name="Gabaldon T."/>
            <person name="Gachon C.M."/>
            <person name="Groisillier A."/>
            <person name="Herve C."/>
            <person name="Jabbari K."/>
            <person name="Katinka M."/>
            <person name="Kloareg B."/>
            <person name="Kowalczyk N."/>
            <person name="Labadie K."/>
            <person name="Leblanc C."/>
            <person name="Lopez P.J."/>
            <person name="McLachlan D.H."/>
            <person name="Meslet-Cladiere L."/>
            <person name="Moustafa A."/>
            <person name="Nehr Z."/>
            <person name="Nyvall Collen P."/>
            <person name="Panaud O."/>
            <person name="Partensky F."/>
            <person name="Poulain J."/>
            <person name="Rensing S.A."/>
            <person name="Rousvoal S."/>
            <person name="Samson G."/>
            <person name="Symeonidi A."/>
            <person name="Weissenbach J."/>
            <person name="Zambounis A."/>
            <person name="Wincker P."/>
            <person name="Boyen C."/>
        </authorList>
    </citation>
    <scope>NUCLEOTIDE SEQUENCE [LARGE SCALE GENOMIC DNA]</scope>
    <source>
        <strain evidence="4">cv. Stackhouse</strain>
    </source>
</reference>
<dbReference type="KEGG" id="ccp:CHC_T00002277001"/>
<dbReference type="SUPFAM" id="SSF47446">
    <property type="entry name" value="Signal peptide-binding domain"/>
    <property type="match status" value="1"/>
</dbReference>
<gene>
    <name evidence="3" type="ORF">CHC_T00002277001</name>
</gene>